<feature type="compositionally biased region" description="Polar residues" evidence="1">
    <location>
        <begin position="355"/>
        <end position="364"/>
    </location>
</feature>
<proteinExistence type="predicted"/>
<accession>A0AAJ0GN16</accession>
<feature type="region of interest" description="Disordered" evidence="1">
    <location>
        <begin position="700"/>
        <end position="729"/>
    </location>
</feature>
<sequence length="788" mass="84034">MEDHGAYPSSPLRAADDSDSGEECGRSWEHHDQSPPTPTPTAESRSRRREMYERARTARQAREERSRGEESAGVAPAPAPASTSPAPAGVYRPPVVPGMGHLVPRLPPAPSAADPVRPVPWVWGNAPVFVRLPPPTTTSAPPAPGSMAPPALVSPFGPSGVVVVAGPTGPLPFVPLSVIDPRLLAEGGVPAPRPAGVAASAAYMPSGIVSAGQNFGFAPTHPQHMGAHRAALPIVAIDNTGAPPPTGAPGANAFSAGNASNTVNRPAYNAGGYSAAQFAGPTGVYFTNPTIHPGVYSSPHRATQAGLYPPANFAQQQNVSFPAGASQQQFGYSSSLANPFPGYASSSLPDPFSGPATQTQNRPNRVSPLAEVDQWISIHSDDLDIDPQLLQEGQDELNQDDADDQADATLTAEANMDNIALGALNITEEQDEHETVIDLTGGDNLTESEHGNPESDKENTGLLTSAVAALVNHIDGGGGDDAGSDGDDNGDDDDGLPIPHMPDVPMYDMFNPAVNPAAAFWSTDTTRPHPVGAVNMYQQPTLPVFDTDPYLPFAPWHVSLLPRFQPEASDRALLVPARFLAAVGMLYPDAEFIVSRYPARTNFTARLKGRFMAQTTALHFPGLVDPHSIAHPHPEDETHYIISLRRRDWPIGSVAFFPHTTATNEFLHKLRGTFDVLPNGAEQWYYVPHDVIQRRPCEASPSITTSTSTVSNSSNSNSSSSDSSNGSSTITRQGMWVCRAYEGRQGPQDPRIVVDWMRENAGKIDQDVMGRMVLGRMEQNLFPPNHRI</sequence>
<feature type="compositionally biased region" description="Basic and acidic residues" evidence="1">
    <location>
        <begin position="23"/>
        <end position="33"/>
    </location>
</feature>
<dbReference type="EMBL" id="JAUDZG010000006">
    <property type="protein sequence ID" value="KAK3302982.1"/>
    <property type="molecule type" value="Genomic_DNA"/>
</dbReference>
<dbReference type="RefSeq" id="XP_062718762.1">
    <property type="nucleotide sequence ID" value="XM_062867108.1"/>
</dbReference>
<feature type="region of interest" description="Disordered" evidence="1">
    <location>
        <begin position="343"/>
        <end position="367"/>
    </location>
</feature>
<feature type="compositionally biased region" description="Low complexity" evidence="1">
    <location>
        <begin position="71"/>
        <end position="89"/>
    </location>
</feature>
<evidence type="ECO:0000313" key="2">
    <source>
        <dbReference type="EMBL" id="KAK3302982.1"/>
    </source>
</evidence>
<keyword evidence="3" id="KW-1185">Reference proteome</keyword>
<dbReference type="GeneID" id="87885937"/>
<dbReference type="AlphaFoldDB" id="A0AAJ0GN16"/>
<name>A0AAJ0GN16_9PEZI</name>
<feature type="region of interest" description="Disordered" evidence="1">
    <location>
        <begin position="1"/>
        <end position="89"/>
    </location>
</feature>
<evidence type="ECO:0000313" key="3">
    <source>
        <dbReference type="Proteomes" id="UP001273166"/>
    </source>
</evidence>
<reference evidence="2" key="2">
    <citation type="submission" date="2023-06" db="EMBL/GenBank/DDBJ databases">
        <authorList>
            <consortium name="Lawrence Berkeley National Laboratory"/>
            <person name="Mondo S.J."/>
            <person name="Hensen N."/>
            <person name="Bonometti L."/>
            <person name="Westerberg I."/>
            <person name="Brannstrom I.O."/>
            <person name="Guillou S."/>
            <person name="Cros-Aarteil S."/>
            <person name="Calhoun S."/>
            <person name="Haridas S."/>
            <person name="Kuo A."/>
            <person name="Pangilinan J."/>
            <person name="Riley R."/>
            <person name="Labutti K."/>
            <person name="Andreopoulos B."/>
            <person name="Lipzen A."/>
            <person name="Chen C."/>
            <person name="Yanf M."/>
            <person name="Daum C."/>
            <person name="Ng V."/>
            <person name="Clum A."/>
            <person name="Steindorff A."/>
            <person name="Ohm R."/>
            <person name="Martin F."/>
            <person name="Silar P."/>
            <person name="Natvig D."/>
            <person name="Lalanne C."/>
            <person name="Gautier V."/>
            <person name="Ament-Velasquez S.L."/>
            <person name="Kruys A."/>
            <person name="Hutchinson M.I."/>
            <person name="Powell A.J."/>
            <person name="Barry K."/>
            <person name="Miller A.N."/>
            <person name="Grigoriev I.V."/>
            <person name="Debuchy R."/>
            <person name="Gladieux P."/>
            <person name="Thoren M.H."/>
            <person name="Johannesson H."/>
        </authorList>
    </citation>
    <scope>NUCLEOTIDE SEQUENCE</scope>
    <source>
        <strain evidence="2">CBS 333.67</strain>
    </source>
</reference>
<organism evidence="2 3">
    <name type="scientific">Chaetomium strumarium</name>
    <dbReference type="NCBI Taxonomy" id="1170767"/>
    <lineage>
        <taxon>Eukaryota</taxon>
        <taxon>Fungi</taxon>
        <taxon>Dikarya</taxon>
        <taxon>Ascomycota</taxon>
        <taxon>Pezizomycotina</taxon>
        <taxon>Sordariomycetes</taxon>
        <taxon>Sordariomycetidae</taxon>
        <taxon>Sordariales</taxon>
        <taxon>Chaetomiaceae</taxon>
        <taxon>Chaetomium</taxon>
    </lineage>
</organism>
<evidence type="ECO:0000256" key="1">
    <source>
        <dbReference type="SAM" id="MobiDB-lite"/>
    </source>
</evidence>
<reference evidence="2" key="1">
    <citation type="journal article" date="2023" name="Mol. Phylogenet. Evol.">
        <title>Genome-scale phylogeny and comparative genomics of the fungal order Sordariales.</title>
        <authorList>
            <person name="Hensen N."/>
            <person name="Bonometti L."/>
            <person name="Westerberg I."/>
            <person name="Brannstrom I.O."/>
            <person name="Guillou S."/>
            <person name="Cros-Aarteil S."/>
            <person name="Calhoun S."/>
            <person name="Haridas S."/>
            <person name="Kuo A."/>
            <person name="Mondo S."/>
            <person name="Pangilinan J."/>
            <person name="Riley R."/>
            <person name="LaButti K."/>
            <person name="Andreopoulos B."/>
            <person name="Lipzen A."/>
            <person name="Chen C."/>
            <person name="Yan M."/>
            <person name="Daum C."/>
            <person name="Ng V."/>
            <person name="Clum A."/>
            <person name="Steindorff A."/>
            <person name="Ohm R.A."/>
            <person name="Martin F."/>
            <person name="Silar P."/>
            <person name="Natvig D.O."/>
            <person name="Lalanne C."/>
            <person name="Gautier V."/>
            <person name="Ament-Velasquez S.L."/>
            <person name="Kruys A."/>
            <person name="Hutchinson M.I."/>
            <person name="Powell A.J."/>
            <person name="Barry K."/>
            <person name="Miller A.N."/>
            <person name="Grigoriev I.V."/>
            <person name="Debuchy R."/>
            <person name="Gladieux P."/>
            <person name="Hiltunen Thoren M."/>
            <person name="Johannesson H."/>
        </authorList>
    </citation>
    <scope>NUCLEOTIDE SEQUENCE</scope>
    <source>
        <strain evidence="2">CBS 333.67</strain>
    </source>
</reference>
<feature type="compositionally biased region" description="Basic and acidic residues" evidence="1">
    <location>
        <begin position="49"/>
        <end position="70"/>
    </location>
</feature>
<gene>
    <name evidence="2" type="ORF">B0T15DRAFT_495550</name>
</gene>
<comment type="caution">
    <text evidence="2">The sequence shown here is derived from an EMBL/GenBank/DDBJ whole genome shotgun (WGS) entry which is preliminary data.</text>
</comment>
<feature type="region of interest" description="Disordered" evidence="1">
    <location>
        <begin position="473"/>
        <end position="500"/>
    </location>
</feature>
<dbReference type="Proteomes" id="UP001273166">
    <property type="component" value="Unassembled WGS sequence"/>
</dbReference>
<protein>
    <submittedName>
        <fullName evidence="2">Uncharacterized protein</fullName>
    </submittedName>
</protein>
<feature type="compositionally biased region" description="Acidic residues" evidence="1">
    <location>
        <begin position="482"/>
        <end position="495"/>
    </location>
</feature>